<dbReference type="AlphaFoldDB" id="A0A6P2BQ78"/>
<protein>
    <submittedName>
        <fullName evidence="2">PEP-utilizing protein mobile subunit</fullName>
    </submittedName>
</protein>
<dbReference type="Gene3D" id="3.50.30.10">
    <property type="entry name" value="Phosphohistidine domain"/>
    <property type="match status" value="1"/>
</dbReference>
<dbReference type="Pfam" id="PF00391">
    <property type="entry name" value="PEP-utilizers"/>
    <property type="match status" value="1"/>
</dbReference>
<sequence length="590" mass="64513">MPADSQRIFPVDDFVKEGLYPGYRQAFGSQPFVAGPVRPFSLADNERYWLRDSLHFSEGMVPASIATLDDAQTWGAQLGAEIVGVPPTRGSVNRLAGTHVYIGTIDVDTPWQVQARAARFGQYVSPILADFDSYWAMRAAELTAAYEHFDNLDLSAMPPAELWTVLKDAYAFHRRAWFIHFEVMYVLTANYLAFYALAEEIGLSGSQVSAFLAGQQTFYGRTDEELWRLAGLARSLDVTAPLTHSDPASMRAEIAALPRGKAWLSEFDAFLAVYGQRTEETCRVDTPSWIEDPSPALYAIGGFLAKPAGFDFHNARSAAIAERDAQIDEARRHVNGGDLRRFNEALASNQAANFAWWNEEHNYLIDRRAAIPVRRATLELGARLAADGRIERPDDMFFLFKPELFAAMESGGGTSWQELAAMIPDRRAYFEHWRERGPSLPTMLGTIPHTVPDPIMIEVFGLSGHFLETLRGDGSGGDGTGEEGTEIRGFPAAKGVVEGVARVITTVTDLHSVLPGEILVCGGTTTEWTPAFGIIAACVCDTGGSLTHAAIVSREYGIPCVVGTAVATQVIKTGDRVRVDGRAGTVRVLA</sequence>
<feature type="domain" description="PEP-utilising enzyme mobile" evidence="1">
    <location>
        <begin position="515"/>
        <end position="584"/>
    </location>
</feature>
<dbReference type="Proteomes" id="UP000460272">
    <property type="component" value="Unassembled WGS sequence"/>
</dbReference>
<dbReference type="EMBL" id="RPFW01000007">
    <property type="protein sequence ID" value="TVZ01192.1"/>
    <property type="molecule type" value="Genomic_DNA"/>
</dbReference>
<dbReference type="OrthoDB" id="9765468at2"/>
<keyword evidence="3" id="KW-1185">Reference proteome</keyword>
<comment type="caution">
    <text evidence="2">The sequence shown here is derived from an EMBL/GenBank/DDBJ whole genome shotgun (WGS) entry which is preliminary data.</text>
</comment>
<gene>
    <name evidence="2" type="ORF">EAS64_33455</name>
</gene>
<dbReference type="PANTHER" id="PTHR43615">
    <property type="entry name" value="PHOSPHOENOLPYRUVATE SYNTHASE-RELATED"/>
    <property type="match status" value="1"/>
</dbReference>
<dbReference type="InterPro" id="IPR036637">
    <property type="entry name" value="Phosphohistidine_dom_sf"/>
</dbReference>
<evidence type="ECO:0000313" key="2">
    <source>
        <dbReference type="EMBL" id="TVZ01192.1"/>
    </source>
</evidence>
<dbReference type="SUPFAM" id="SSF52009">
    <property type="entry name" value="Phosphohistidine domain"/>
    <property type="match status" value="1"/>
</dbReference>
<accession>A0A6P2BQ78</accession>
<reference evidence="2 3" key="1">
    <citation type="submission" date="2018-11" db="EMBL/GenBank/DDBJ databases">
        <title>Trebonia kvetii gen.nov., sp.nov., a novel acidophilic actinobacterium, and proposal of the new actinobacterial family Treboniaceae fam. nov.</title>
        <authorList>
            <person name="Rapoport D."/>
            <person name="Sagova-Mareckova M."/>
            <person name="Sedlacek I."/>
            <person name="Provaznik J."/>
            <person name="Kralova S."/>
            <person name="Pavlinic D."/>
            <person name="Benes V."/>
            <person name="Kopecky J."/>
        </authorList>
    </citation>
    <scope>NUCLEOTIDE SEQUENCE [LARGE SCALE GENOMIC DNA]</scope>
    <source>
        <strain evidence="2 3">15Tr583</strain>
    </source>
</reference>
<organism evidence="2 3">
    <name type="scientific">Trebonia kvetii</name>
    <dbReference type="NCBI Taxonomy" id="2480626"/>
    <lineage>
        <taxon>Bacteria</taxon>
        <taxon>Bacillati</taxon>
        <taxon>Actinomycetota</taxon>
        <taxon>Actinomycetes</taxon>
        <taxon>Streptosporangiales</taxon>
        <taxon>Treboniaceae</taxon>
        <taxon>Trebonia</taxon>
    </lineage>
</organism>
<dbReference type="GO" id="GO:0016772">
    <property type="term" value="F:transferase activity, transferring phosphorus-containing groups"/>
    <property type="evidence" value="ECO:0007669"/>
    <property type="project" value="InterPro"/>
</dbReference>
<evidence type="ECO:0000259" key="1">
    <source>
        <dbReference type="Pfam" id="PF00391"/>
    </source>
</evidence>
<name>A0A6P2BQ78_9ACTN</name>
<dbReference type="InterPro" id="IPR051549">
    <property type="entry name" value="PEP_Utilizing_Enz"/>
</dbReference>
<dbReference type="PANTHER" id="PTHR43615:SF1">
    <property type="entry name" value="PPDK_N DOMAIN-CONTAINING PROTEIN"/>
    <property type="match status" value="1"/>
</dbReference>
<proteinExistence type="predicted"/>
<dbReference type="InterPro" id="IPR008279">
    <property type="entry name" value="PEP-util_enz_mobile_dom"/>
</dbReference>
<evidence type="ECO:0000313" key="3">
    <source>
        <dbReference type="Proteomes" id="UP000460272"/>
    </source>
</evidence>
<dbReference type="RefSeq" id="WP_145859560.1">
    <property type="nucleotide sequence ID" value="NZ_RPFW01000007.1"/>
</dbReference>